<protein>
    <submittedName>
        <fullName evidence="1">Uncharacterized protein</fullName>
    </submittedName>
</protein>
<dbReference type="Proteomes" id="UP000574390">
    <property type="component" value="Unassembled WGS sequence"/>
</dbReference>
<name>A0A7J6SKS4_PEROL</name>
<feature type="non-terminal residue" evidence="1">
    <location>
        <position position="106"/>
    </location>
</feature>
<dbReference type="EMBL" id="JABANM010014294">
    <property type="protein sequence ID" value="KAF4732866.1"/>
    <property type="molecule type" value="Genomic_DNA"/>
</dbReference>
<accession>A0A7J6SKS4</accession>
<organism evidence="1 2">
    <name type="scientific">Perkinsus olseni</name>
    <name type="common">Perkinsus atlanticus</name>
    <dbReference type="NCBI Taxonomy" id="32597"/>
    <lineage>
        <taxon>Eukaryota</taxon>
        <taxon>Sar</taxon>
        <taxon>Alveolata</taxon>
        <taxon>Perkinsozoa</taxon>
        <taxon>Perkinsea</taxon>
        <taxon>Perkinsida</taxon>
        <taxon>Perkinsidae</taxon>
        <taxon>Perkinsus</taxon>
    </lineage>
</organism>
<comment type="caution">
    <text evidence="1">The sequence shown here is derived from an EMBL/GenBank/DDBJ whole genome shotgun (WGS) entry which is preliminary data.</text>
</comment>
<dbReference type="AlphaFoldDB" id="A0A7J6SKS4"/>
<evidence type="ECO:0000313" key="1">
    <source>
        <dbReference type="EMBL" id="KAF4732866.1"/>
    </source>
</evidence>
<gene>
    <name evidence="1" type="ORF">FOZ62_018570</name>
</gene>
<sequence>LPDVCANFLYKRPVRPFAKFLRYIASQECVMFPCELPEGSVVFLSERDHVVPVKDVYAECTVRGGVKTIILDGIDHGKILLRWDYMKMVAKAVNSRPSSSTLYQLH</sequence>
<proteinExistence type="predicted"/>
<evidence type="ECO:0000313" key="2">
    <source>
        <dbReference type="Proteomes" id="UP000574390"/>
    </source>
</evidence>
<reference evidence="1 2" key="1">
    <citation type="submission" date="2020-04" db="EMBL/GenBank/DDBJ databases">
        <title>Perkinsus olseni comparative genomics.</title>
        <authorList>
            <person name="Bogema D.R."/>
        </authorList>
    </citation>
    <scope>NUCLEOTIDE SEQUENCE [LARGE SCALE GENOMIC DNA]</scope>
    <source>
        <strain evidence="1">ATCC PRA-205</strain>
    </source>
</reference>